<evidence type="ECO:0000313" key="7">
    <source>
        <dbReference type="EMBL" id="ORE85401.1"/>
    </source>
</evidence>
<dbReference type="RefSeq" id="WP_083562968.1">
    <property type="nucleotide sequence ID" value="NZ_AQQV01000004.1"/>
</dbReference>
<dbReference type="Pfam" id="PF02527">
    <property type="entry name" value="GidB"/>
    <property type="match status" value="1"/>
</dbReference>
<evidence type="ECO:0000256" key="1">
    <source>
        <dbReference type="ARBA" id="ARBA00022490"/>
    </source>
</evidence>
<accession>A0A1Y1SAM9</accession>
<comment type="caution">
    <text evidence="7">The sequence shown here is derived from an EMBL/GenBank/DDBJ whole genome shotgun (WGS) entry which is preliminary data.</text>
</comment>
<dbReference type="HAMAP" id="MF_00074">
    <property type="entry name" value="16SrRNA_methyltr_G"/>
    <property type="match status" value="1"/>
</dbReference>
<dbReference type="GO" id="GO:0005829">
    <property type="term" value="C:cytosol"/>
    <property type="evidence" value="ECO:0007669"/>
    <property type="project" value="TreeGrafter"/>
</dbReference>
<gene>
    <name evidence="6" type="primary">rsmG</name>
    <name evidence="7" type="ORF">ATO7_14303</name>
</gene>
<name>A0A1Y1SAM9_9GAMM</name>
<protein>
    <recommendedName>
        <fullName evidence="6">Ribosomal RNA small subunit methyltransferase G</fullName>
        <ecNumber evidence="6">2.1.1.170</ecNumber>
    </recommendedName>
    <alternativeName>
        <fullName evidence="6">16S rRNA 7-methylguanosine methyltransferase</fullName>
        <shortName evidence="6">16S rRNA m7G methyltransferase</shortName>
    </alternativeName>
</protein>
<dbReference type="EC" id="2.1.1.170" evidence="6"/>
<comment type="caution">
    <text evidence="6">Lacks conserved residue(s) required for the propagation of feature annotation.</text>
</comment>
<feature type="binding site" evidence="6">
    <location>
        <position position="140"/>
    </location>
    <ligand>
        <name>S-adenosyl-L-methionine</name>
        <dbReference type="ChEBI" id="CHEBI:59789"/>
    </ligand>
</feature>
<proteinExistence type="inferred from homology"/>
<dbReference type="InterPro" id="IPR029063">
    <property type="entry name" value="SAM-dependent_MTases_sf"/>
</dbReference>
<comment type="catalytic activity">
    <reaction evidence="6">
        <text>guanosine(527) in 16S rRNA + S-adenosyl-L-methionine = N(7)-methylguanosine(527) in 16S rRNA + S-adenosyl-L-homocysteine</text>
        <dbReference type="Rhea" id="RHEA:42732"/>
        <dbReference type="Rhea" id="RHEA-COMP:10209"/>
        <dbReference type="Rhea" id="RHEA-COMP:10210"/>
        <dbReference type="ChEBI" id="CHEBI:57856"/>
        <dbReference type="ChEBI" id="CHEBI:59789"/>
        <dbReference type="ChEBI" id="CHEBI:74269"/>
        <dbReference type="ChEBI" id="CHEBI:74480"/>
        <dbReference type="EC" id="2.1.1.170"/>
    </reaction>
</comment>
<keyword evidence="1 6" id="KW-0963">Cytoplasm</keyword>
<dbReference type="AlphaFoldDB" id="A0A1Y1SAM9"/>
<dbReference type="InterPro" id="IPR003682">
    <property type="entry name" value="rRNA_ssu_MeTfrase_G"/>
</dbReference>
<dbReference type="GO" id="GO:0070043">
    <property type="term" value="F:rRNA (guanine-N7-)-methyltransferase activity"/>
    <property type="evidence" value="ECO:0007669"/>
    <property type="project" value="UniProtKB-UniRule"/>
</dbReference>
<dbReference type="PIRSF" id="PIRSF003078">
    <property type="entry name" value="GidB"/>
    <property type="match status" value="1"/>
</dbReference>
<feature type="binding site" evidence="6">
    <location>
        <position position="79"/>
    </location>
    <ligand>
        <name>S-adenosyl-L-methionine</name>
        <dbReference type="ChEBI" id="CHEBI:59789"/>
    </ligand>
</feature>
<keyword evidence="2 6" id="KW-0698">rRNA processing</keyword>
<dbReference type="PANTHER" id="PTHR31760:SF0">
    <property type="entry name" value="S-ADENOSYL-L-METHIONINE-DEPENDENT METHYLTRANSFERASES SUPERFAMILY PROTEIN"/>
    <property type="match status" value="1"/>
</dbReference>
<dbReference type="Gene3D" id="3.40.50.150">
    <property type="entry name" value="Vaccinia Virus protein VP39"/>
    <property type="match status" value="1"/>
</dbReference>
<keyword evidence="5 6" id="KW-0949">S-adenosyl-L-methionine</keyword>
<dbReference type="PANTHER" id="PTHR31760">
    <property type="entry name" value="S-ADENOSYL-L-METHIONINE-DEPENDENT METHYLTRANSFERASES SUPERFAMILY PROTEIN"/>
    <property type="match status" value="1"/>
</dbReference>
<evidence type="ECO:0000256" key="3">
    <source>
        <dbReference type="ARBA" id="ARBA00022603"/>
    </source>
</evidence>
<evidence type="ECO:0000256" key="2">
    <source>
        <dbReference type="ARBA" id="ARBA00022552"/>
    </source>
</evidence>
<evidence type="ECO:0000313" key="8">
    <source>
        <dbReference type="Proteomes" id="UP000192342"/>
    </source>
</evidence>
<reference evidence="7 8" key="1">
    <citation type="submission" date="2013-04" db="EMBL/GenBank/DDBJ databases">
        <title>Oceanococcus atlanticus 22II-S10r2 Genome Sequencing.</title>
        <authorList>
            <person name="Lai Q."/>
            <person name="Li G."/>
            <person name="Shao Z."/>
        </authorList>
    </citation>
    <scope>NUCLEOTIDE SEQUENCE [LARGE SCALE GENOMIC DNA]</scope>
    <source>
        <strain evidence="7 8">22II-S10r2</strain>
    </source>
</reference>
<comment type="function">
    <text evidence="6">Specifically methylates the N7 position of guanine in position 527 of 16S rRNA.</text>
</comment>
<dbReference type="NCBIfam" id="TIGR00138">
    <property type="entry name" value="rsmG_gidB"/>
    <property type="match status" value="1"/>
</dbReference>
<feature type="binding site" evidence="6">
    <location>
        <begin position="125"/>
        <end position="126"/>
    </location>
    <ligand>
        <name>S-adenosyl-L-methionine</name>
        <dbReference type="ChEBI" id="CHEBI:59789"/>
    </ligand>
</feature>
<evidence type="ECO:0000256" key="4">
    <source>
        <dbReference type="ARBA" id="ARBA00022679"/>
    </source>
</evidence>
<keyword evidence="3 6" id="KW-0489">Methyltransferase</keyword>
<evidence type="ECO:0000256" key="6">
    <source>
        <dbReference type="HAMAP-Rule" id="MF_00074"/>
    </source>
</evidence>
<comment type="similarity">
    <text evidence="6">Belongs to the methyltransferase superfamily. RNA methyltransferase RsmG family.</text>
</comment>
<dbReference type="OrthoDB" id="9808773at2"/>
<sequence>MHAHAAFLRDGLDQLGLDAGLADPLLSFAQELLHWNRRINLTAITDERQVLVQHVLDSLSVLPHVQGGRLMDVGSGGGLPGVLIALARPDVNVLSVESRHKKIAFQRHVARVLGLNNFQAEACRVEAWQADAPYPQIISRAFASLADFVTLAGVHLAPGGQMLAMKGKAEANEREAVPTPWQVVKMPRLTVPSLSADRHLVILERGGGAHSGPHGPEEQEA</sequence>
<dbReference type="SUPFAM" id="SSF53335">
    <property type="entry name" value="S-adenosyl-L-methionine-dependent methyltransferases"/>
    <property type="match status" value="1"/>
</dbReference>
<dbReference type="Proteomes" id="UP000192342">
    <property type="component" value="Unassembled WGS sequence"/>
</dbReference>
<evidence type="ECO:0000256" key="5">
    <source>
        <dbReference type="ARBA" id="ARBA00022691"/>
    </source>
</evidence>
<organism evidence="7 8">
    <name type="scientific">Oceanococcus atlanticus</name>
    <dbReference type="NCBI Taxonomy" id="1317117"/>
    <lineage>
        <taxon>Bacteria</taxon>
        <taxon>Pseudomonadati</taxon>
        <taxon>Pseudomonadota</taxon>
        <taxon>Gammaproteobacteria</taxon>
        <taxon>Chromatiales</taxon>
        <taxon>Oceanococcaceae</taxon>
        <taxon>Oceanococcus</taxon>
    </lineage>
</organism>
<feature type="binding site" evidence="6">
    <location>
        <position position="74"/>
    </location>
    <ligand>
        <name>S-adenosyl-L-methionine</name>
        <dbReference type="ChEBI" id="CHEBI:59789"/>
    </ligand>
</feature>
<comment type="subcellular location">
    <subcellularLocation>
        <location evidence="6">Cytoplasm</location>
    </subcellularLocation>
</comment>
<dbReference type="EMBL" id="AQQV01000004">
    <property type="protein sequence ID" value="ORE85401.1"/>
    <property type="molecule type" value="Genomic_DNA"/>
</dbReference>
<keyword evidence="8" id="KW-1185">Reference proteome</keyword>
<dbReference type="STRING" id="1317117.ATO7_14303"/>
<keyword evidence="4 6" id="KW-0808">Transferase</keyword>